<dbReference type="InterPro" id="IPR036412">
    <property type="entry name" value="HAD-like_sf"/>
</dbReference>
<protein>
    <submittedName>
        <fullName evidence="3">HAD family hydrolase</fullName>
    </submittedName>
</protein>
<dbReference type="SFLD" id="SFLDG01129">
    <property type="entry name" value="C1.5:_HAD__Beta-PGM__Phosphata"/>
    <property type="match status" value="1"/>
</dbReference>
<accession>A0A9X2BP77</accession>
<name>A0A9X2BP77_9BACL</name>
<dbReference type="Gene3D" id="3.40.50.1000">
    <property type="entry name" value="HAD superfamily/HAD-like"/>
    <property type="match status" value="1"/>
</dbReference>
<sequence>MNKTLLQQVIFDLDDTLVHCNKYFDLILDQFADLLTDWFKMYGISTAEIREKQTEIDVAGVHQIGFASSHFPESLVDTYRYYIRLTGRKGLPEEEDRLMKLGLSVYELPIEPYPGMVETLNLLRSQGHELHLYTGGETVIQQRKIEQMRLADYFQDRIYIRQHKNAEALEEILHARQFDRSRTWMIGNSLRTDVMPAISAGIKAVYIKIPNEWLYNIVELQHDGDAEMHTVTSLEEVPRVIYNHIHQTERQKRTL</sequence>
<organism evidence="3 4">
    <name type="scientific">Paenibacillus mellifer</name>
    <dbReference type="NCBI Taxonomy" id="2937794"/>
    <lineage>
        <taxon>Bacteria</taxon>
        <taxon>Bacillati</taxon>
        <taxon>Bacillota</taxon>
        <taxon>Bacilli</taxon>
        <taxon>Bacillales</taxon>
        <taxon>Paenibacillaceae</taxon>
        <taxon>Paenibacillus</taxon>
    </lineage>
</organism>
<evidence type="ECO:0000313" key="4">
    <source>
        <dbReference type="Proteomes" id="UP001139534"/>
    </source>
</evidence>
<keyword evidence="4" id="KW-1185">Reference proteome</keyword>
<dbReference type="Pfam" id="PF00702">
    <property type="entry name" value="Hydrolase"/>
    <property type="match status" value="1"/>
</dbReference>
<dbReference type="Gene3D" id="1.10.150.240">
    <property type="entry name" value="Putative phosphatase, domain 2"/>
    <property type="match status" value="1"/>
</dbReference>
<dbReference type="SFLD" id="SFLDS00003">
    <property type="entry name" value="Haloacid_Dehalogenase"/>
    <property type="match status" value="1"/>
</dbReference>
<evidence type="ECO:0000256" key="1">
    <source>
        <dbReference type="ARBA" id="ARBA00022801"/>
    </source>
</evidence>
<dbReference type="Proteomes" id="UP001139534">
    <property type="component" value="Unassembled WGS sequence"/>
</dbReference>
<evidence type="ECO:0000313" key="3">
    <source>
        <dbReference type="EMBL" id="MCK8486797.1"/>
    </source>
</evidence>
<dbReference type="PANTHER" id="PTHR46470">
    <property type="entry name" value="N-ACYLNEURAMINATE-9-PHOSPHATASE"/>
    <property type="match status" value="1"/>
</dbReference>
<evidence type="ECO:0000256" key="2">
    <source>
        <dbReference type="ARBA" id="ARBA00022842"/>
    </source>
</evidence>
<comment type="caution">
    <text evidence="3">The sequence shown here is derived from an EMBL/GenBank/DDBJ whole genome shotgun (WGS) entry which is preliminary data.</text>
</comment>
<keyword evidence="1 3" id="KW-0378">Hydrolase</keyword>
<keyword evidence="2" id="KW-0460">Magnesium</keyword>
<dbReference type="PANTHER" id="PTHR46470:SF4">
    <property type="entry name" value="5-AMINO-6-(5-PHOSPHO-D-RIBITYLAMINO)URACIL PHOSPHATASE YIGB"/>
    <property type="match status" value="1"/>
</dbReference>
<dbReference type="AlphaFoldDB" id="A0A9X2BP77"/>
<reference evidence="3" key="1">
    <citation type="submission" date="2022-04" db="EMBL/GenBank/DDBJ databases">
        <authorList>
            <person name="Seo M.-J."/>
        </authorList>
    </citation>
    <scope>NUCLEOTIDE SEQUENCE</scope>
    <source>
        <strain evidence="3">MBLB2552</strain>
    </source>
</reference>
<gene>
    <name evidence="3" type="ORF">M0651_06360</name>
</gene>
<proteinExistence type="predicted"/>
<dbReference type="GO" id="GO:0016787">
    <property type="term" value="F:hydrolase activity"/>
    <property type="evidence" value="ECO:0007669"/>
    <property type="project" value="UniProtKB-KW"/>
</dbReference>
<dbReference type="InterPro" id="IPR051400">
    <property type="entry name" value="HAD-like_hydrolase"/>
</dbReference>
<dbReference type="InterPro" id="IPR023198">
    <property type="entry name" value="PGP-like_dom2"/>
</dbReference>
<dbReference type="SUPFAM" id="SSF56784">
    <property type="entry name" value="HAD-like"/>
    <property type="match status" value="1"/>
</dbReference>
<dbReference type="EMBL" id="JALPRK010000004">
    <property type="protein sequence ID" value="MCK8486797.1"/>
    <property type="molecule type" value="Genomic_DNA"/>
</dbReference>
<dbReference type="InterPro" id="IPR023214">
    <property type="entry name" value="HAD_sf"/>
</dbReference>
<dbReference type="RefSeq" id="WP_248551003.1">
    <property type="nucleotide sequence ID" value="NZ_JALPRK010000004.1"/>
</dbReference>